<dbReference type="GO" id="GO:0030600">
    <property type="term" value="F:feruloyl esterase activity"/>
    <property type="evidence" value="ECO:0007669"/>
    <property type="project" value="UniProtKB-EC"/>
</dbReference>
<name>A0A0E3H183_9ZZZZ</name>
<dbReference type="SMR" id="A0A0E3H183"/>
<dbReference type="SUPFAM" id="SSF53474">
    <property type="entry name" value="alpha/beta-Hydrolases"/>
    <property type="match status" value="1"/>
</dbReference>
<dbReference type="Gene3D" id="3.40.50.1820">
    <property type="entry name" value="alpha/beta hydrolase"/>
    <property type="match status" value="1"/>
</dbReference>
<dbReference type="InterPro" id="IPR022742">
    <property type="entry name" value="Hydrolase_4"/>
</dbReference>
<dbReference type="Pfam" id="PF12146">
    <property type="entry name" value="Hydrolase_4"/>
    <property type="match status" value="1"/>
</dbReference>
<dbReference type="InterPro" id="IPR029058">
    <property type="entry name" value="AB_hydrolase_fold"/>
</dbReference>
<evidence type="ECO:0000259" key="1">
    <source>
        <dbReference type="Pfam" id="PF12146"/>
    </source>
</evidence>
<organism evidence="2">
    <name type="scientific">uncultured microorganism</name>
    <dbReference type="NCBI Taxonomy" id="358574"/>
    <lineage>
        <taxon>unclassified sequences</taxon>
        <taxon>environmental samples</taxon>
    </lineage>
</organism>
<dbReference type="EMBL" id="KM974951">
    <property type="protein sequence ID" value="AKA87410.1"/>
    <property type="molecule type" value="Genomic_DNA"/>
</dbReference>
<reference evidence="2" key="1">
    <citation type="journal article" date="2013" name="J. Ind. Microbiol. Biotechnol.">
        <title>Cloning of a novel feruloyl esterase gene from rumen microbial metagenome and enzyme characterization in synergism with endoxylanases.</title>
        <authorList>
            <person name="Wong D.W."/>
            <person name="Chan V.J."/>
            <person name="Liao H."/>
            <person name="Zidwick M.J."/>
        </authorList>
    </citation>
    <scope>NUCLEOTIDE SEQUENCE</scope>
</reference>
<evidence type="ECO:0000313" key="2">
    <source>
        <dbReference type="EMBL" id="AKA87410.1"/>
    </source>
</evidence>
<feature type="domain" description="Serine aminopeptidase S33" evidence="1">
    <location>
        <begin position="43"/>
        <end position="155"/>
    </location>
</feature>
<proteinExistence type="predicted"/>
<dbReference type="PANTHER" id="PTHR43265">
    <property type="entry name" value="ESTERASE ESTD"/>
    <property type="match status" value="1"/>
</dbReference>
<dbReference type="InterPro" id="IPR053145">
    <property type="entry name" value="AB_hydrolase_Est10"/>
</dbReference>
<protein>
    <submittedName>
        <fullName evidence="2">Feruloyl esterase</fullName>
        <ecNumber evidence="2">3.1.1.73</ecNumber>
    </submittedName>
</protein>
<dbReference type="PANTHER" id="PTHR43265:SF1">
    <property type="entry name" value="ESTERASE ESTD"/>
    <property type="match status" value="1"/>
</dbReference>
<accession>A0A0E3H183</accession>
<sequence>MALFSLFSPRPSYEVFGSHGGISFTLTLPDSFDPSKDKCPMAILMHGFMSKKEMYPMPAIAKALAKAGIASIRFDFDAHGKSEGRFMDMTISSEIADAKAVLAYARNLPFVTDIALIGHSQGGVVAGMLAGELESRPDRPKCVVQLAPAAVLKDDAIAGRCMHAKYDASNPPEYVNVFFHKLGRSFILEAQKLPIYEVSAQYSGPVCLIHGDKDKIVPLKYSEHYHEAYKTSELHVLKGEGHLLNGDKTRLIETVTTFLNRHL</sequence>
<reference evidence="2" key="2">
    <citation type="submission" date="2014-10" db="EMBL/GenBank/DDBJ databases">
        <authorList>
            <person name="Wong D."/>
            <person name="Chan V."/>
            <person name="Liao H."/>
            <person name="Zidwick M.J."/>
        </authorList>
    </citation>
    <scope>NUCLEOTIDE SEQUENCE</scope>
</reference>
<keyword evidence="2" id="KW-0378">Hydrolase</keyword>
<dbReference type="EC" id="3.1.1.73" evidence="2"/>
<dbReference type="AlphaFoldDB" id="A0A0E3H183"/>